<dbReference type="PANTHER" id="PTHR44858">
    <property type="entry name" value="TETRATRICOPEPTIDE REPEAT PROTEIN 6"/>
    <property type="match status" value="1"/>
</dbReference>
<dbReference type="PROSITE" id="PS50005">
    <property type="entry name" value="TPR"/>
    <property type="match status" value="1"/>
</dbReference>
<accession>A0ABP0QVK4</accession>
<evidence type="ECO:0000313" key="5">
    <source>
        <dbReference type="Proteomes" id="UP001642484"/>
    </source>
</evidence>
<dbReference type="InterPro" id="IPR050498">
    <property type="entry name" value="Ycf3"/>
</dbReference>
<dbReference type="PANTHER" id="PTHR44858:SF1">
    <property type="entry name" value="UDP-N-ACETYLGLUCOSAMINE--PEPTIDE N-ACETYLGLUCOSAMINYLTRANSFERASE SPINDLY-RELATED"/>
    <property type="match status" value="1"/>
</dbReference>
<name>A0ABP0QVK4_9DINO</name>
<keyword evidence="1" id="KW-0677">Repeat</keyword>
<dbReference type="Gene3D" id="1.25.40.10">
    <property type="entry name" value="Tetratricopeptide repeat domain"/>
    <property type="match status" value="1"/>
</dbReference>
<proteinExistence type="predicted"/>
<organism evidence="4 5">
    <name type="scientific">Durusdinium trenchii</name>
    <dbReference type="NCBI Taxonomy" id="1381693"/>
    <lineage>
        <taxon>Eukaryota</taxon>
        <taxon>Sar</taxon>
        <taxon>Alveolata</taxon>
        <taxon>Dinophyceae</taxon>
        <taxon>Suessiales</taxon>
        <taxon>Symbiodiniaceae</taxon>
        <taxon>Durusdinium</taxon>
    </lineage>
</organism>
<dbReference type="Proteomes" id="UP001642484">
    <property type="component" value="Unassembled WGS sequence"/>
</dbReference>
<reference evidence="4 5" key="1">
    <citation type="submission" date="2024-02" db="EMBL/GenBank/DDBJ databases">
        <authorList>
            <person name="Chen Y."/>
            <person name="Shah S."/>
            <person name="Dougan E. K."/>
            <person name="Thang M."/>
            <person name="Chan C."/>
        </authorList>
    </citation>
    <scope>NUCLEOTIDE SEQUENCE [LARGE SCALE GENOMIC DNA]</scope>
</reference>
<dbReference type="InterPro" id="IPR011990">
    <property type="entry name" value="TPR-like_helical_dom_sf"/>
</dbReference>
<comment type="caution">
    <text evidence="4">The sequence shown here is derived from an EMBL/GenBank/DDBJ whole genome shotgun (WGS) entry which is preliminary data.</text>
</comment>
<evidence type="ECO:0000313" key="4">
    <source>
        <dbReference type="EMBL" id="CAK9090971.1"/>
    </source>
</evidence>
<gene>
    <name evidence="4" type="ORF">CCMP2556_LOCUS43669</name>
</gene>
<evidence type="ECO:0000256" key="1">
    <source>
        <dbReference type="ARBA" id="ARBA00022737"/>
    </source>
</evidence>
<protein>
    <submittedName>
        <fullName evidence="4">Uncharacterized protein</fullName>
    </submittedName>
</protein>
<keyword evidence="5" id="KW-1185">Reference proteome</keyword>
<keyword evidence="2 3" id="KW-0802">TPR repeat</keyword>
<dbReference type="SUPFAM" id="SSF48452">
    <property type="entry name" value="TPR-like"/>
    <property type="match status" value="1"/>
</dbReference>
<sequence length="94" mass="10409">MEDFEKAIELVPQYAAAIYNRGLTQKIIGRCTASIEDFDEALKLNPTNAAALKQRGLCKAILDSYEAAIKTTTKPSSWIPHLLRPSVPMWSPSC</sequence>
<evidence type="ECO:0000256" key="3">
    <source>
        <dbReference type="PROSITE-ProRule" id="PRU00339"/>
    </source>
</evidence>
<dbReference type="SMART" id="SM00028">
    <property type="entry name" value="TPR"/>
    <property type="match status" value="1"/>
</dbReference>
<feature type="repeat" description="TPR" evidence="3">
    <location>
        <begin position="15"/>
        <end position="48"/>
    </location>
</feature>
<evidence type="ECO:0000256" key="2">
    <source>
        <dbReference type="ARBA" id="ARBA00022803"/>
    </source>
</evidence>
<dbReference type="EMBL" id="CAXAMN010024917">
    <property type="protein sequence ID" value="CAK9090971.1"/>
    <property type="molecule type" value="Genomic_DNA"/>
</dbReference>
<dbReference type="InterPro" id="IPR019734">
    <property type="entry name" value="TPR_rpt"/>
</dbReference>